<organism evidence="1 2">
    <name type="scientific">Cereibacter changlensis JA139</name>
    <dbReference type="NCBI Taxonomy" id="1188249"/>
    <lineage>
        <taxon>Bacteria</taxon>
        <taxon>Pseudomonadati</taxon>
        <taxon>Pseudomonadota</taxon>
        <taxon>Alphaproteobacteria</taxon>
        <taxon>Rhodobacterales</taxon>
        <taxon>Paracoccaceae</taxon>
        <taxon>Cereibacter</taxon>
    </lineage>
</organism>
<accession>A0A2T4JBA8</accession>
<dbReference type="Proteomes" id="UP000241010">
    <property type="component" value="Unassembled WGS sequence"/>
</dbReference>
<reference evidence="1 2" key="1">
    <citation type="submission" date="2018-03" db="EMBL/GenBank/DDBJ databases">
        <title>Cereibacter changlensis.</title>
        <authorList>
            <person name="Meyer T.E."/>
            <person name="Miller S."/>
            <person name="Lodha T."/>
            <person name="Gandham S."/>
            <person name="Chintalapati S."/>
            <person name="Chintalapati V.R."/>
        </authorList>
    </citation>
    <scope>NUCLEOTIDE SEQUENCE [LARGE SCALE GENOMIC DNA]</scope>
    <source>
        <strain evidence="1 2">JA139</strain>
    </source>
</reference>
<comment type="caution">
    <text evidence="1">The sequence shown here is derived from an EMBL/GenBank/DDBJ whole genome shotgun (WGS) entry which is preliminary data.</text>
</comment>
<feature type="non-terminal residue" evidence="1">
    <location>
        <position position="172"/>
    </location>
</feature>
<keyword evidence="2" id="KW-1185">Reference proteome</keyword>
<sequence>MALLLAQQDLDALVDGGKIDALLDGFDAEAARDAIAADISFHYGALHDENAGRAQQASYVESRFLTGAAREAAISARVATMGDIRGALSSGVTQLLYPLAKLGTISGGSGAAAENANIVAGEVDLSASADIGKLAAPVDLDFTKVLNPDDPGLSASQKQQVLDELALRRSLQ</sequence>
<proteinExistence type="predicted"/>
<dbReference type="AlphaFoldDB" id="A0A2T4JBA8"/>
<name>A0A2T4JBA8_9RHOB</name>
<protein>
    <submittedName>
        <fullName evidence="1">Uncharacterized protein</fullName>
    </submittedName>
</protein>
<gene>
    <name evidence="1" type="ORF">C5F48_24485</name>
</gene>
<evidence type="ECO:0000313" key="2">
    <source>
        <dbReference type="Proteomes" id="UP000241010"/>
    </source>
</evidence>
<evidence type="ECO:0000313" key="1">
    <source>
        <dbReference type="EMBL" id="PTE15171.1"/>
    </source>
</evidence>
<dbReference type="EMBL" id="PZKG01000430">
    <property type="protein sequence ID" value="PTE15171.1"/>
    <property type="molecule type" value="Genomic_DNA"/>
</dbReference>